<accession>A0AAJ1QZN8</accession>
<protein>
    <submittedName>
        <fullName evidence="1">Uncharacterized protein</fullName>
    </submittedName>
</protein>
<gene>
    <name evidence="1" type="ORF">QWY81_17765</name>
</gene>
<sequence>MPKVEKTLTLHVSPEKFLSACSQLELKQVETLMRSRRYQNKLNSKKDD</sequence>
<reference evidence="1 2" key="1">
    <citation type="journal article" date="2014" name="Int. J. Syst. Evol. Microbiol.">
        <title>Complete genome sequence of Corynebacterium casei LMG S-19264T (=DSM 44701T), isolated from a smear-ripened cheese.</title>
        <authorList>
            <consortium name="US DOE Joint Genome Institute (JGI-PGF)"/>
            <person name="Walter F."/>
            <person name="Albersmeier A."/>
            <person name="Kalinowski J."/>
            <person name="Ruckert C."/>
        </authorList>
    </citation>
    <scope>NUCLEOTIDE SEQUENCE [LARGE SCALE GENOMIC DNA]</scope>
    <source>
        <strain evidence="1 2">CECT 8670</strain>
    </source>
</reference>
<dbReference type="AlphaFoldDB" id="A0AAJ1QZN8"/>
<dbReference type="Proteomes" id="UP001228636">
    <property type="component" value="Unassembled WGS sequence"/>
</dbReference>
<name>A0AAJ1QZN8_9FLAO</name>
<comment type="caution">
    <text evidence="1">The sequence shown here is derived from an EMBL/GenBank/DDBJ whole genome shotgun (WGS) entry which is preliminary data.</text>
</comment>
<dbReference type="RefSeq" id="WP_261972799.1">
    <property type="nucleotide sequence ID" value="NZ_CP103460.1"/>
</dbReference>
<evidence type="ECO:0000313" key="2">
    <source>
        <dbReference type="Proteomes" id="UP001228636"/>
    </source>
</evidence>
<organism evidence="1 2">
    <name type="scientific">Polaribacter sejongensis</name>
    <dbReference type="NCBI Taxonomy" id="985043"/>
    <lineage>
        <taxon>Bacteria</taxon>
        <taxon>Pseudomonadati</taxon>
        <taxon>Bacteroidota</taxon>
        <taxon>Flavobacteriia</taxon>
        <taxon>Flavobacteriales</taxon>
        <taxon>Flavobacteriaceae</taxon>
    </lineage>
</organism>
<evidence type="ECO:0000313" key="1">
    <source>
        <dbReference type="EMBL" id="MDN3621319.1"/>
    </source>
</evidence>
<dbReference type="EMBL" id="JAUFQH010000022">
    <property type="protein sequence ID" value="MDN3621319.1"/>
    <property type="molecule type" value="Genomic_DNA"/>
</dbReference>
<proteinExistence type="predicted"/>